<dbReference type="Gene3D" id="3.10.129.10">
    <property type="entry name" value="Hotdog Thioesterase"/>
    <property type="match status" value="1"/>
</dbReference>
<dbReference type="InterPro" id="IPR029069">
    <property type="entry name" value="HotDog_dom_sf"/>
</dbReference>
<dbReference type="OrthoDB" id="5297685at2"/>
<dbReference type="PANTHER" id="PTHR47260">
    <property type="entry name" value="UPF0644 PROTEIN PB2B4.06"/>
    <property type="match status" value="1"/>
</dbReference>
<evidence type="ECO:0000259" key="2">
    <source>
        <dbReference type="Pfam" id="PF03061"/>
    </source>
</evidence>
<organism evidence="3 4">
    <name type="scientific">Sorangium cellulosum</name>
    <name type="common">Polyangium cellulosum</name>
    <dbReference type="NCBI Taxonomy" id="56"/>
    <lineage>
        <taxon>Bacteria</taxon>
        <taxon>Pseudomonadati</taxon>
        <taxon>Myxococcota</taxon>
        <taxon>Polyangia</taxon>
        <taxon>Polyangiales</taxon>
        <taxon>Polyangiaceae</taxon>
        <taxon>Sorangium</taxon>
    </lineage>
</organism>
<dbReference type="Proteomes" id="UP000295781">
    <property type="component" value="Chromosome"/>
</dbReference>
<dbReference type="InterPro" id="IPR006683">
    <property type="entry name" value="Thioestr_dom"/>
</dbReference>
<feature type="domain" description="Thioesterase" evidence="2">
    <location>
        <begin position="51"/>
        <end position="104"/>
    </location>
</feature>
<dbReference type="EMBL" id="CP012670">
    <property type="protein sequence ID" value="AUX26895.1"/>
    <property type="molecule type" value="Genomic_DNA"/>
</dbReference>
<dbReference type="SUPFAM" id="SSF54637">
    <property type="entry name" value="Thioesterase/thiol ester dehydrase-isomerase"/>
    <property type="match status" value="1"/>
</dbReference>
<dbReference type="GO" id="GO:0016289">
    <property type="term" value="F:acyl-CoA hydrolase activity"/>
    <property type="evidence" value="ECO:0007669"/>
    <property type="project" value="UniProtKB-ARBA"/>
</dbReference>
<reference evidence="3 4" key="1">
    <citation type="submission" date="2015-09" db="EMBL/GenBank/DDBJ databases">
        <title>Sorangium comparison.</title>
        <authorList>
            <person name="Zaburannyi N."/>
            <person name="Bunk B."/>
            <person name="Overmann J."/>
            <person name="Mueller R."/>
        </authorList>
    </citation>
    <scope>NUCLEOTIDE SEQUENCE [LARGE SCALE GENOMIC DNA]</scope>
    <source>
        <strain evidence="3 4">So ceGT47</strain>
    </source>
</reference>
<proteinExistence type="predicted"/>
<dbReference type="AlphaFoldDB" id="A0A4P2QB76"/>
<dbReference type="InterPro" id="IPR052061">
    <property type="entry name" value="PTE-AB_protein"/>
</dbReference>
<keyword evidence="1" id="KW-0378">Hydrolase</keyword>
<gene>
    <name evidence="3" type="ORF">SOCEGT47_074650</name>
</gene>
<dbReference type="PANTHER" id="PTHR47260:SF3">
    <property type="entry name" value="THIOESTERASE FAMILY PROTEIN (AFU_ORTHOLOGUE AFUA_7G03960)"/>
    <property type="match status" value="1"/>
</dbReference>
<dbReference type="NCBIfam" id="TIGR00369">
    <property type="entry name" value="unchar_dom_1"/>
    <property type="match status" value="1"/>
</dbReference>
<evidence type="ECO:0000313" key="4">
    <source>
        <dbReference type="Proteomes" id="UP000295781"/>
    </source>
</evidence>
<dbReference type="InterPro" id="IPR003736">
    <property type="entry name" value="PAAI_dom"/>
</dbReference>
<dbReference type="Pfam" id="PF03061">
    <property type="entry name" value="4HBT"/>
    <property type="match status" value="1"/>
</dbReference>
<accession>A0A4P2QB76</accession>
<name>A0A4P2QB76_SORCE</name>
<dbReference type="CDD" id="cd03443">
    <property type="entry name" value="PaaI_thioesterase"/>
    <property type="match status" value="1"/>
</dbReference>
<protein>
    <recommendedName>
        <fullName evidence="2">Thioesterase domain-containing protein</fullName>
    </recommendedName>
</protein>
<sequence length="136" mass="14631">MRQAIPRSKTCFACGTEQEVGLGLAFEAIAPGHVAAVWLVLERFAGHPTLAHGGVLAAALDEAFGAVIWSLDPNRFMVTAELSLRYIAPVRVGQRVRCEARIVEHHRWLGRCAGSIALEDGTIAVTATGTLATQRR</sequence>
<evidence type="ECO:0000256" key="1">
    <source>
        <dbReference type="ARBA" id="ARBA00022801"/>
    </source>
</evidence>
<dbReference type="RefSeq" id="WP_129354798.1">
    <property type="nucleotide sequence ID" value="NZ_CP012670.1"/>
</dbReference>
<evidence type="ECO:0000313" key="3">
    <source>
        <dbReference type="EMBL" id="AUX26895.1"/>
    </source>
</evidence>